<keyword evidence="15" id="KW-0479">Metal-binding</keyword>
<accession>F8E9J5</accession>
<sequence>MINKNMRIVVLYGGFSSEREVSLTTGTAMGNSLKKNGYKNIIFMDIGGNFFKELLEIKPDICVNGLHGKFGEDGKIQAVLESLKIPYTGSGVAASCLAFDKAYSKYILRGAGLPTAEFVIASKDNQKPPFLPCVVKPAREGSTIGISIVKQEAEYKRALKIAGQYDGKIVVEKFLDGKEITVGILGDKALPPIWIKPESGFYDYESKYTKGKTEYLFDTGCTEKEMAEIKDTALKAFNAAGCTGYGRVDFIYKENTPYILEINTLPGMTETSLLPQAAAEAGINFEQLVEEILYTSGESHD</sequence>
<dbReference type="SUPFAM" id="SSF52440">
    <property type="entry name" value="PreATP-grasp domain"/>
    <property type="match status" value="1"/>
</dbReference>
<proteinExistence type="inferred from homology"/>
<dbReference type="KEGG" id="fsi:Flexsi_1677"/>
<feature type="binding site" evidence="15">
    <location>
        <position position="261"/>
    </location>
    <ligand>
        <name>Mg(2+)</name>
        <dbReference type="ChEBI" id="CHEBI:18420"/>
        <label>1</label>
    </ligand>
</feature>
<dbReference type="GO" id="GO:0009252">
    <property type="term" value="P:peptidoglycan biosynthetic process"/>
    <property type="evidence" value="ECO:0007669"/>
    <property type="project" value="UniProtKB-UniRule"/>
</dbReference>
<evidence type="ECO:0000313" key="19">
    <source>
        <dbReference type="Proteomes" id="UP000006621"/>
    </source>
</evidence>
<dbReference type="PIRSF" id="PIRSF039102">
    <property type="entry name" value="Ddl/VanB"/>
    <property type="match status" value="1"/>
</dbReference>
<evidence type="ECO:0000256" key="7">
    <source>
        <dbReference type="ARBA" id="ARBA00022741"/>
    </source>
</evidence>
<comment type="function">
    <text evidence="13">Cell wall formation.</text>
</comment>
<dbReference type="Gene3D" id="3.40.50.20">
    <property type="match status" value="1"/>
</dbReference>
<organism evidence="18 19">
    <name type="scientific">Flexistipes sinusarabici (strain ATCC 49648 / DSM 4947 / MAS 10)</name>
    <dbReference type="NCBI Taxonomy" id="717231"/>
    <lineage>
        <taxon>Bacteria</taxon>
        <taxon>Pseudomonadati</taxon>
        <taxon>Deferribacterota</taxon>
        <taxon>Deferribacteres</taxon>
        <taxon>Deferribacterales</taxon>
        <taxon>Flexistipitaceae</taxon>
        <taxon>Flexistipes</taxon>
    </lineage>
</organism>
<evidence type="ECO:0000313" key="18">
    <source>
        <dbReference type="EMBL" id="AEI15324.1"/>
    </source>
</evidence>
<dbReference type="Proteomes" id="UP000006621">
    <property type="component" value="Chromosome"/>
</dbReference>
<dbReference type="InterPro" id="IPR011761">
    <property type="entry name" value="ATP-grasp"/>
</dbReference>
<dbReference type="AlphaFoldDB" id="F8E9J5"/>
<evidence type="ECO:0000256" key="4">
    <source>
        <dbReference type="ARBA" id="ARBA00012216"/>
    </source>
</evidence>
<comment type="pathway">
    <text evidence="13">Cell wall biogenesis; peptidoglycan biosynthesis.</text>
</comment>
<dbReference type="EMBL" id="CP002858">
    <property type="protein sequence ID" value="AEI15324.1"/>
    <property type="molecule type" value="Genomic_DNA"/>
</dbReference>
<dbReference type="PROSITE" id="PS00844">
    <property type="entry name" value="DALA_DALA_LIGASE_2"/>
    <property type="match status" value="1"/>
</dbReference>
<evidence type="ECO:0000256" key="12">
    <source>
        <dbReference type="ARBA" id="ARBA00047614"/>
    </source>
</evidence>
<dbReference type="PANTHER" id="PTHR23132:SF23">
    <property type="entry name" value="D-ALANINE--D-ALANINE LIGASE B"/>
    <property type="match status" value="1"/>
</dbReference>
<dbReference type="NCBIfam" id="TIGR01205">
    <property type="entry name" value="D_ala_D_alaTIGR"/>
    <property type="match status" value="1"/>
</dbReference>
<feature type="binding site" evidence="15">
    <location>
        <position position="263"/>
    </location>
    <ligand>
        <name>Mg(2+)</name>
        <dbReference type="ChEBI" id="CHEBI:18420"/>
        <label>2</label>
    </ligand>
</feature>
<dbReference type="UniPathway" id="UPA00219"/>
<evidence type="ECO:0000256" key="5">
    <source>
        <dbReference type="ARBA" id="ARBA00022490"/>
    </source>
</evidence>
<feature type="binding site" evidence="15">
    <location>
        <position position="249"/>
    </location>
    <ligand>
        <name>Mg(2+)</name>
        <dbReference type="ChEBI" id="CHEBI:18420"/>
        <label>1</label>
    </ligand>
</feature>
<dbReference type="GO" id="GO:0008716">
    <property type="term" value="F:D-alanine-D-alanine ligase activity"/>
    <property type="evidence" value="ECO:0007669"/>
    <property type="project" value="UniProtKB-UniRule"/>
</dbReference>
<dbReference type="PROSITE" id="PS00843">
    <property type="entry name" value="DALA_DALA_LIGASE_1"/>
    <property type="match status" value="1"/>
</dbReference>
<evidence type="ECO:0000256" key="13">
    <source>
        <dbReference type="HAMAP-Rule" id="MF_00047"/>
    </source>
</evidence>
<dbReference type="OrthoDB" id="9813261at2"/>
<comment type="subcellular location">
    <subcellularLocation>
        <location evidence="2 13">Cytoplasm</location>
    </subcellularLocation>
</comment>
<dbReference type="InterPro" id="IPR011095">
    <property type="entry name" value="Dala_Dala_lig_C"/>
</dbReference>
<reference evidence="18 19" key="1">
    <citation type="journal article" date="2011" name="Stand. Genomic Sci.">
        <title>Genome sequence of the moderately thermophilic halophile Flexistipes sinusarabici strain (MAS10).</title>
        <authorList>
            <person name="Lapidus A."/>
            <person name="Chertkov O."/>
            <person name="Nolan M."/>
            <person name="Lucas S."/>
            <person name="Hammon N."/>
            <person name="Deshpande S."/>
            <person name="Cheng J.F."/>
            <person name="Tapia R."/>
            <person name="Han C."/>
            <person name="Goodwin L."/>
            <person name="Pitluck S."/>
            <person name="Liolios K."/>
            <person name="Pagani I."/>
            <person name="Ivanova N."/>
            <person name="Huntemann M."/>
            <person name="Mavromatis K."/>
            <person name="Mikhailova N."/>
            <person name="Pati A."/>
            <person name="Chen A."/>
            <person name="Palaniappan K."/>
            <person name="Land M."/>
            <person name="Hauser L."/>
            <person name="Brambilla E.M."/>
            <person name="Rohde M."/>
            <person name="Abt B."/>
            <person name="Spring S."/>
            <person name="Goker M."/>
            <person name="Bristow J."/>
            <person name="Eisen J.A."/>
            <person name="Markowitz V."/>
            <person name="Hugenholtz P."/>
            <person name="Kyrpides N.C."/>
            <person name="Klenk H.P."/>
            <person name="Woyke T."/>
        </authorList>
    </citation>
    <scope>NUCLEOTIDE SEQUENCE [LARGE SCALE GENOMIC DNA]</scope>
    <source>
        <strain evidence="19">DSM 4947 / MAS 10</strain>
    </source>
</reference>
<dbReference type="PANTHER" id="PTHR23132">
    <property type="entry name" value="D-ALANINE--D-ALANINE LIGASE"/>
    <property type="match status" value="1"/>
</dbReference>
<evidence type="ECO:0000256" key="16">
    <source>
        <dbReference type="PROSITE-ProRule" id="PRU00409"/>
    </source>
</evidence>
<evidence type="ECO:0000259" key="17">
    <source>
        <dbReference type="PROSITE" id="PS50975"/>
    </source>
</evidence>
<dbReference type="Gene3D" id="3.30.1490.20">
    <property type="entry name" value="ATP-grasp fold, A domain"/>
    <property type="match status" value="1"/>
</dbReference>
<dbReference type="GO" id="GO:0071555">
    <property type="term" value="P:cell wall organization"/>
    <property type="evidence" value="ECO:0007669"/>
    <property type="project" value="UniProtKB-KW"/>
</dbReference>
<comment type="cofactor">
    <cofactor evidence="15">
        <name>Mg(2+)</name>
        <dbReference type="ChEBI" id="CHEBI:18420"/>
    </cofactor>
    <cofactor evidence="15">
        <name>Mn(2+)</name>
        <dbReference type="ChEBI" id="CHEBI:29035"/>
    </cofactor>
    <text evidence="15">Binds 2 magnesium or manganese ions per subunit.</text>
</comment>
<keyword evidence="11 13" id="KW-0961">Cell wall biogenesis/degradation</keyword>
<comment type="similarity">
    <text evidence="3 13">Belongs to the D-alanine--D-alanine ligase family.</text>
</comment>
<keyword evidence="10 13" id="KW-0573">Peptidoglycan synthesis</keyword>
<evidence type="ECO:0000256" key="2">
    <source>
        <dbReference type="ARBA" id="ARBA00004496"/>
    </source>
</evidence>
<gene>
    <name evidence="13" type="primary">ddl</name>
    <name evidence="18" type="ordered locus">Flexsi_1677</name>
</gene>
<dbReference type="Pfam" id="PF07478">
    <property type="entry name" value="Dala_Dala_lig_C"/>
    <property type="match status" value="1"/>
</dbReference>
<comment type="cofactor">
    <cofactor evidence="1">
        <name>Mn(2+)</name>
        <dbReference type="ChEBI" id="CHEBI:29035"/>
    </cofactor>
</comment>
<dbReference type="InterPro" id="IPR011127">
    <property type="entry name" value="Dala_Dala_lig_N"/>
</dbReference>
<feature type="domain" description="ATP-grasp" evidence="17">
    <location>
        <begin position="105"/>
        <end position="294"/>
    </location>
</feature>
<reference evidence="19" key="2">
    <citation type="submission" date="2011-06" db="EMBL/GenBank/DDBJ databases">
        <title>The complete genome of Flexistipes sinusarabici DSM 4947.</title>
        <authorList>
            <person name="Lucas S."/>
            <person name="Han J."/>
            <person name="Lapidus A."/>
            <person name="Bruce D."/>
            <person name="Goodwin L."/>
            <person name="Pitluck S."/>
            <person name="Peters L."/>
            <person name="Kyrpides N."/>
            <person name="Mavromatis K."/>
            <person name="Ivanova N."/>
            <person name="Mikhailova N."/>
            <person name="Chertkov O."/>
            <person name="Detter J.C."/>
            <person name="Tapia R."/>
            <person name="Han C."/>
            <person name="Land M."/>
            <person name="Hauser L."/>
            <person name="Markowitz V."/>
            <person name="Cheng J.-F."/>
            <person name="Hugenholtz P."/>
            <person name="Woyke T."/>
            <person name="Wu D."/>
            <person name="Spring S."/>
            <person name="Schroeder M."/>
            <person name="Brambilla E."/>
            <person name="Klenk H.-P."/>
            <person name="Eisen J.A."/>
        </authorList>
    </citation>
    <scope>NUCLEOTIDE SEQUENCE [LARGE SCALE GENOMIC DNA]</scope>
    <source>
        <strain evidence="19">DSM 4947 / MAS 10</strain>
    </source>
</reference>
<dbReference type="STRING" id="717231.Flexsi_1677"/>
<dbReference type="InterPro" id="IPR016185">
    <property type="entry name" value="PreATP-grasp_dom_sf"/>
</dbReference>
<dbReference type="eggNOG" id="COG1181">
    <property type="taxonomic scope" value="Bacteria"/>
</dbReference>
<dbReference type="Pfam" id="PF01820">
    <property type="entry name" value="Dala_Dala_lig_N"/>
    <property type="match status" value="1"/>
</dbReference>
<dbReference type="NCBIfam" id="NF002378">
    <property type="entry name" value="PRK01372.1"/>
    <property type="match status" value="1"/>
</dbReference>
<protein>
    <recommendedName>
        <fullName evidence="4 13">D-alanine--D-alanine ligase</fullName>
        <ecNumber evidence="4 13">6.3.2.4</ecNumber>
    </recommendedName>
    <alternativeName>
        <fullName evidence="13">D-Ala-D-Ala ligase</fullName>
    </alternativeName>
    <alternativeName>
        <fullName evidence="13">D-alanylalanine synthetase</fullName>
    </alternativeName>
</protein>
<keyword evidence="8 16" id="KW-0067">ATP-binding</keyword>
<dbReference type="GO" id="GO:0005524">
    <property type="term" value="F:ATP binding"/>
    <property type="evidence" value="ECO:0007669"/>
    <property type="project" value="UniProtKB-UniRule"/>
</dbReference>
<evidence type="ECO:0000256" key="3">
    <source>
        <dbReference type="ARBA" id="ARBA00010871"/>
    </source>
</evidence>
<evidence type="ECO:0000256" key="1">
    <source>
        <dbReference type="ARBA" id="ARBA00001936"/>
    </source>
</evidence>
<dbReference type="PROSITE" id="PS50975">
    <property type="entry name" value="ATP_GRASP"/>
    <property type="match status" value="1"/>
</dbReference>
<dbReference type="Gene3D" id="3.30.470.20">
    <property type="entry name" value="ATP-grasp fold, B domain"/>
    <property type="match status" value="1"/>
</dbReference>
<dbReference type="RefSeq" id="WP_013886800.1">
    <property type="nucleotide sequence ID" value="NC_015672.1"/>
</dbReference>
<feature type="binding site" evidence="15">
    <location>
        <position position="261"/>
    </location>
    <ligand>
        <name>Mg(2+)</name>
        <dbReference type="ChEBI" id="CHEBI:18420"/>
        <label>2</label>
    </ligand>
</feature>
<keyword evidence="15" id="KW-0460">Magnesium</keyword>
<dbReference type="InterPro" id="IPR000291">
    <property type="entry name" value="D-Ala_lig_Van_CS"/>
</dbReference>
<keyword evidence="6 13" id="KW-0436">Ligase</keyword>
<comment type="catalytic activity">
    <reaction evidence="12 13">
        <text>2 D-alanine + ATP = D-alanyl-D-alanine + ADP + phosphate + H(+)</text>
        <dbReference type="Rhea" id="RHEA:11224"/>
        <dbReference type="ChEBI" id="CHEBI:15378"/>
        <dbReference type="ChEBI" id="CHEBI:30616"/>
        <dbReference type="ChEBI" id="CHEBI:43474"/>
        <dbReference type="ChEBI" id="CHEBI:57416"/>
        <dbReference type="ChEBI" id="CHEBI:57822"/>
        <dbReference type="ChEBI" id="CHEBI:456216"/>
        <dbReference type="EC" id="6.3.2.4"/>
    </reaction>
</comment>
<dbReference type="HAMAP" id="MF_00047">
    <property type="entry name" value="Dala_Dala_lig"/>
    <property type="match status" value="1"/>
</dbReference>
<keyword evidence="15" id="KW-0464">Manganese</keyword>
<dbReference type="HOGENOM" id="CLU_039268_1_1_0"/>
<dbReference type="SMART" id="SM01209">
    <property type="entry name" value="GARS_A"/>
    <property type="match status" value="1"/>
</dbReference>
<feature type="active site" evidence="14">
    <location>
        <position position="142"/>
    </location>
</feature>
<keyword evidence="5 13" id="KW-0963">Cytoplasm</keyword>
<evidence type="ECO:0000256" key="8">
    <source>
        <dbReference type="ARBA" id="ARBA00022840"/>
    </source>
</evidence>
<keyword evidence="9 13" id="KW-0133">Cell shape</keyword>
<dbReference type="GO" id="GO:0008360">
    <property type="term" value="P:regulation of cell shape"/>
    <property type="evidence" value="ECO:0007669"/>
    <property type="project" value="UniProtKB-KW"/>
</dbReference>
<evidence type="ECO:0000256" key="15">
    <source>
        <dbReference type="PIRSR" id="PIRSR039102-3"/>
    </source>
</evidence>
<feature type="active site" evidence="14">
    <location>
        <position position="272"/>
    </location>
</feature>
<evidence type="ECO:0000256" key="9">
    <source>
        <dbReference type="ARBA" id="ARBA00022960"/>
    </source>
</evidence>
<evidence type="ECO:0000256" key="14">
    <source>
        <dbReference type="PIRSR" id="PIRSR039102-1"/>
    </source>
</evidence>
<keyword evidence="19" id="KW-1185">Reference proteome</keyword>
<dbReference type="InterPro" id="IPR013815">
    <property type="entry name" value="ATP_grasp_subdomain_1"/>
</dbReference>
<evidence type="ECO:0000256" key="6">
    <source>
        <dbReference type="ARBA" id="ARBA00022598"/>
    </source>
</evidence>
<dbReference type="GO" id="GO:0046872">
    <property type="term" value="F:metal ion binding"/>
    <property type="evidence" value="ECO:0007669"/>
    <property type="project" value="UniProtKB-KW"/>
</dbReference>
<feature type="active site" evidence="14">
    <location>
        <position position="18"/>
    </location>
</feature>
<dbReference type="InterPro" id="IPR005905">
    <property type="entry name" value="D_ala_D_ala"/>
</dbReference>
<evidence type="ECO:0000256" key="11">
    <source>
        <dbReference type="ARBA" id="ARBA00023316"/>
    </source>
</evidence>
<evidence type="ECO:0000256" key="10">
    <source>
        <dbReference type="ARBA" id="ARBA00022984"/>
    </source>
</evidence>
<name>F8E9J5_FLESM</name>
<dbReference type="EC" id="6.3.2.4" evidence="4 13"/>
<dbReference type="SUPFAM" id="SSF56059">
    <property type="entry name" value="Glutathione synthetase ATP-binding domain-like"/>
    <property type="match status" value="1"/>
</dbReference>
<keyword evidence="7 16" id="KW-0547">Nucleotide-binding</keyword>
<dbReference type="GO" id="GO:0005737">
    <property type="term" value="C:cytoplasm"/>
    <property type="evidence" value="ECO:0007669"/>
    <property type="project" value="UniProtKB-SubCell"/>
</dbReference>